<comment type="caution">
    <text evidence="2">The sequence shown here is derived from an EMBL/GenBank/DDBJ whole genome shotgun (WGS) entry which is preliminary data.</text>
</comment>
<name>A0A560JS14_9BRAD</name>
<gene>
    <name evidence="2" type="ORF">FBZ95_10516</name>
</gene>
<reference evidence="2 3" key="1">
    <citation type="submission" date="2019-06" db="EMBL/GenBank/DDBJ databases">
        <title>Genomic Encyclopedia of Type Strains, Phase IV (KMG-V): Genome sequencing to study the core and pangenomes of soil and plant-associated prokaryotes.</title>
        <authorList>
            <person name="Whitman W."/>
        </authorList>
    </citation>
    <scope>NUCLEOTIDE SEQUENCE [LARGE SCALE GENOMIC DNA]</scope>
    <source>
        <strain evidence="2 3">BR 10556</strain>
    </source>
</reference>
<dbReference type="EMBL" id="VITW01000005">
    <property type="protein sequence ID" value="TWB73766.1"/>
    <property type="molecule type" value="Genomic_DNA"/>
</dbReference>
<feature type="transmembrane region" description="Helical" evidence="1">
    <location>
        <begin position="30"/>
        <end position="51"/>
    </location>
</feature>
<keyword evidence="1" id="KW-0812">Transmembrane</keyword>
<dbReference type="AlphaFoldDB" id="A0A560JS14"/>
<dbReference type="Proteomes" id="UP000315914">
    <property type="component" value="Unassembled WGS sequence"/>
</dbReference>
<evidence type="ECO:0000313" key="3">
    <source>
        <dbReference type="Proteomes" id="UP000315914"/>
    </source>
</evidence>
<keyword evidence="1" id="KW-1133">Transmembrane helix</keyword>
<proteinExistence type="predicted"/>
<protein>
    <submittedName>
        <fullName evidence="2">Uncharacterized protein</fullName>
    </submittedName>
</protein>
<organism evidence="2 3">
    <name type="scientific">Bradyrhizobium sacchari</name>
    <dbReference type="NCBI Taxonomy" id="1399419"/>
    <lineage>
        <taxon>Bacteria</taxon>
        <taxon>Pseudomonadati</taxon>
        <taxon>Pseudomonadota</taxon>
        <taxon>Alphaproteobacteria</taxon>
        <taxon>Hyphomicrobiales</taxon>
        <taxon>Nitrobacteraceae</taxon>
        <taxon>Bradyrhizobium</taxon>
    </lineage>
</organism>
<dbReference type="OrthoDB" id="8247473at2"/>
<keyword evidence="3" id="KW-1185">Reference proteome</keyword>
<accession>A0A560JS14</accession>
<evidence type="ECO:0000313" key="2">
    <source>
        <dbReference type="EMBL" id="TWB73766.1"/>
    </source>
</evidence>
<evidence type="ECO:0000256" key="1">
    <source>
        <dbReference type="SAM" id="Phobius"/>
    </source>
</evidence>
<feature type="transmembrane region" description="Helical" evidence="1">
    <location>
        <begin position="7"/>
        <end position="24"/>
    </location>
</feature>
<keyword evidence="1" id="KW-0472">Membrane</keyword>
<sequence>MVSALRNTVMAVAFIAIVSVSVLWDFNSYIACGLALVASFASGLCVERAFIKRSHREMARLHGADWRSAKD</sequence>